<reference evidence="2" key="1">
    <citation type="submission" date="2022-11" db="UniProtKB">
        <authorList>
            <consortium name="WormBaseParasite"/>
        </authorList>
    </citation>
    <scope>IDENTIFICATION</scope>
</reference>
<organism evidence="1 2">
    <name type="scientific">Plectus sambesii</name>
    <dbReference type="NCBI Taxonomy" id="2011161"/>
    <lineage>
        <taxon>Eukaryota</taxon>
        <taxon>Metazoa</taxon>
        <taxon>Ecdysozoa</taxon>
        <taxon>Nematoda</taxon>
        <taxon>Chromadorea</taxon>
        <taxon>Plectida</taxon>
        <taxon>Plectina</taxon>
        <taxon>Plectoidea</taxon>
        <taxon>Plectidae</taxon>
        <taxon>Plectus</taxon>
    </lineage>
</organism>
<proteinExistence type="predicted"/>
<accession>A0A914VRP9</accession>
<dbReference type="Proteomes" id="UP000887566">
    <property type="component" value="Unplaced"/>
</dbReference>
<name>A0A914VRP9_9BILA</name>
<dbReference type="WBParaSite" id="PSAMB.scaffold22933size464.g38758.t1">
    <property type="protein sequence ID" value="PSAMB.scaffold22933size464.g38758.t1"/>
    <property type="gene ID" value="PSAMB.scaffold22933size464.g38758"/>
</dbReference>
<evidence type="ECO:0000313" key="2">
    <source>
        <dbReference type="WBParaSite" id="PSAMB.scaffold22933size464.g38758.t1"/>
    </source>
</evidence>
<protein>
    <submittedName>
        <fullName evidence="2">Uncharacterized protein</fullName>
    </submittedName>
</protein>
<evidence type="ECO:0000313" key="1">
    <source>
        <dbReference type="Proteomes" id="UP000887566"/>
    </source>
</evidence>
<sequence length="14" mass="1574">MAEIRSWPECGPPT</sequence>
<keyword evidence="1" id="KW-1185">Reference proteome</keyword>